<evidence type="ECO:0000313" key="2">
    <source>
        <dbReference type="EMBL" id="PWJ73760.1"/>
    </source>
</evidence>
<feature type="transmembrane region" description="Helical" evidence="1">
    <location>
        <begin position="247"/>
        <end position="264"/>
    </location>
</feature>
<dbReference type="NCBIfam" id="TIGR00792">
    <property type="entry name" value="gph"/>
    <property type="match status" value="1"/>
</dbReference>
<dbReference type="AlphaFoldDB" id="A0AB73T1F1"/>
<feature type="transmembrane region" description="Helical" evidence="1">
    <location>
        <begin position="284"/>
        <end position="301"/>
    </location>
</feature>
<dbReference type="EMBL" id="QGGY01000011">
    <property type="protein sequence ID" value="PWJ73760.1"/>
    <property type="molecule type" value="Genomic_DNA"/>
</dbReference>
<name>A0AB73T1F1_9FIRM</name>
<evidence type="ECO:0000256" key="1">
    <source>
        <dbReference type="SAM" id="Phobius"/>
    </source>
</evidence>
<protein>
    <submittedName>
        <fullName evidence="2">GPH family glycoside/pentoside/hexuronide:cation symporter</fullName>
    </submittedName>
</protein>
<dbReference type="RefSeq" id="WP_109747556.1">
    <property type="nucleotide sequence ID" value="NZ_JANKBI010000011.1"/>
</dbReference>
<organism evidence="2 3">
    <name type="scientific">Murimonas intestini</name>
    <dbReference type="NCBI Taxonomy" id="1337051"/>
    <lineage>
        <taxon>Bacteria</taxon>
        <taxon>Bacillati</taxon>
        <taxon>Bacillota</taxon>
        <taxon>Clostridia</taxon>
        <taxon>Lachnospirales</taxon>
        <taxon>Lachnospiraceae</taxon>
        <taxon>Murimonas</taxon>
    </lineage>
</organism>
<feature type="transmembrane region" description="Helical" evidence="1">
    <location>
        <begin position="313"/>
        <end position="331"/>
    </location>
</feature>
<dbReference type="PANTHER" id="PTHR11328:SF24">
    <property type="entry name" value="MAJOR FACILITATOR SUPERFAMILY (MFS) PROFILE DOMAIN-CONTAINING PROTEIN"/>
    <property type="match status" value="1"/>
</dbReference>
<evidence type="ECO:0000313" key="3">
    <source>
        <dbReference type="Proteomes" id="UP000245412"/>
    </source>
</evidence>
<dbReference type="InterPro" id="IPR036259">
    <property type="entry name" value="MFS_trans_sf"/>
</dbReference>
<dbReference type="Pfam" id="PF13347">
    <property type="entry name" value="MFS_2"/>
    <property type="match status" value="1"/>
</dbReference>
<gene>
    <name evidence="2" type="ORF">C7383_11192</name>
</gene>
<feature type="transmembrane region" description="Helical" evidence="1">
    <location>
        <begin position="48"/>
        <end position="67"/>
    </location>
</feature>
<dbReference type="InterPro" id="IPR039672">
    <property type="entry name" value="MFS_2"/>
</dbReference>
<keyword evidence="1" id="KW-1133">Transmembrane helix</keyword>
<dbReference type="GO" id="GO:0015293">
    <property type="term" value="F:symporter activity"/>
    <property type="evidence" value="ECO:0007669"/>
    <property type="project" value="InterPro"/>
</dbReference>
<dbReference type="SUPFAM" id="SSF103473">
    <property type="entry name" value="MFS general substrate transporter"/>
    <property type="match status" value="1"/>
</dbReference>
<dbReference type="Proteomes" id="UP000245412">
    <property type="component" value="Unassembled WGS sequence"/>
</dbReference>
<dbReference type="GO" id="GO:0008643">
    <property type="term" value="P:carbohydrate transport"/>
    <property type="evidence" value="ECO:0007669"/>
    <property type="project" value="InterPro"/>
</dbReference>
<feature type="transmembrane region" description="Helical" evidence="1">
    <location>
        <begin position="88"/>
        <end position="107"/>
    </location>
</feature>
<dbReference type="CDD" id="cd17332">
    <property type="entry name" value="MFS_MelB_like"/>
    <property type="match status" value="1"/>
</dbReference>
<dbReference type="PANTHER" id="PTHR11328">
    <property type="entry name" value="MAJOR FACILITATOR SUPERFAMILY DOMAIN-CONTAINING PROTEIN"/>
    <property type="match status" value="1"/>
</dbReference>
<feature type="transmembrane region" description="Helical" evidence="1">
    <location>
        <begin position="119"/>
        <end position="138"/>
    </location>
</feature>
<feature type="transmembrane region" description="Helical" evidence="1">
    <location>
        <begin position="192"/>
        <end position="214"/>
    </location>
</feature>
<keyword evidence="3" id="KW-1185">Reference proteome</keyword>
<keyword evidence="1" id="KW-0472">Membrane</keyword>
<dbReference type="InterPro" id="IPR001927">
    <property type="entry name" value="Na/Gal_symport"/>
</dbReference>
<reference evidence="2 3" key="1">
    <citation type="submission" date="2018-05" db="EMBL/GenBank/DDBJ databases">
        <authorList>
            <person name="Goeker M."/>
            <person name="Huntemann M."/>
            <person name="Clum A."/>
            <person name="Pillay M."/>
            <person name="Palaniappan K."/>
            <person name="Varghese N."/>
            <person name="Mikhailova N."/>
            <person name="Stamatis D."/>
            <person name="Reddy T."/>
            <person name="Daum C."/>
            <person name="Shapiro N."/>
            <person name="Ivanova N."/>
            <person name="Kyrpides N."/>
            <person name="Woyke T."/>
        </authorList>
    </citation>
    <scope>NUCLEOTIDE SEQUENCE [LARGE SCALE GENOMIC DNA]</scope>
    <source>
        <strain evidence="2 3">DSM 26524</strain>
    </source>
</reference>
<comment type="caution">
    <text evidence="2">The sequence shown here is derived from an EMBL/GenBank/DDBJ whole genome shotgun (WGS) entry which is preliminary data.</text>
</comment>
<feature type="transmembrane region" description="Helical" evidence="1">
    <location>
        <begin position="393"/>
        <end position="411"/>
    </location>
</feature>
<accession>A0AB73T1F1</accession>
<feature type="transmembrane region" description="Helical" evidence="1">
    <location>
        <begin position="337"/>
        <end position="361"/>
    </location>
</feature>
<feature type="transmembrane region" description="Helical" evidence="1">
    <location>
        <begin position="423"/>
        <end position="446"/>
    </location>
</feature>
<dbReference type="GO" id="GO:0005886">
    <property type="term" value="C:plasma membrane"/>
    <property type="evidence" value="ECO:0007669"/>
    <property type="project" value="TreeGrafter"/>
</dbReference>
<feature type="transmembrane region" description="Helical" evidence="1">
    <location>
        <begin position="159"/>
        <end position="180"/>
    </location>
</feature>
<proteinExistence type="predicted"/>
<keyword evidence="1" id="KW-0812">Transmembrane</keyword>
<sequence>MDNHIEKNVRPFGLRDKLGYMFGDFGNDFTFIFASSWLMIFYTKVLGIEPGAVGVLFLVARCVDAFTDVGMGRLVDRMRPGKDGRFKSWVRWIAGPVAISSFLMYQSGLAGAPMALKMVYMYVTYLLWGSVFYTAINIPYGSMASAISEDPKDRSSLSVFRTVGATLASLIIGVGGPLLVYSTDAAGNQVVVGSRMTVIAGVFSVCAIICYILFYKMTTERVKTEPRPDANRVTLGQTFSAIFRNRALLAIIGAAIGLLLSQLMSQSMNNYLFQDYFKNTNSLSVINFISTGVTLLIATFVTPLTRRIGKKEAAAAAMILAGASYILLFFMRVTNPYVYIAVSVGGYIGIGVFNLVIWANITDVIDYQEVMTRQRDDGTVYAVYSFARKIGQALAGGLSGFALGAIGYDSLAHAQTEAVNNGIYSVTTLVPGICFLAVAVILIFAYPLSKRKVEENTEILQKRRESETE</sequence>
<dbReference type="Gene3D" id="1.20.1250.20">
    <property type="entry name" value="MFS general substrate transporter like domains"/>
    <property type="match status" value="2"/>
</dbReference>
<dbReference type="GO" id="GO:0006814">
    <property type="term" value="P:sodium ion transport"/>
    <property type="evidence" value="ECO:0007669"/>
    <property type="project" value="InterPro"/>
</dbReference>